<dbReference type="InterPro" id="IPR015943">
    <property type="entry name" value="WD40/YVTN_repeat-like_dom_sf"/>
</dbReference>
<dbReference type="InterPro" id="IPR011042">
    <property type="entry name" value="6-blade_b-propeller_TolB-like"/>
</dbReference>
<comment type="caution">
    <text evidence="2">The sequence shown here is derived from an EMBL/GenBank/DDBJ whole genome shotgun (WGS) entry which is preliminary data.</text>
</comment>
<dbReference type="Gene3D" id="2.120.10.30">
    <property type="entry name" value="TolB, C-terminal domain"/>
    <property type="match status" value="1"/>
</dbReference>
<evidence type="ECO:0000256" key="1">
    <source>
        <dbReference type="SAM" id="SignalP"/>
    </source>
</evidence>
<proteinExistence type="predicted"/>
<evidence type="ECO:0000313" key="3">
    <source>
        <dbReference type="Proteomes" id="UP001500390"/>
    </source>
</evidence>
<dbReference type="SUPFAM" id="SSF63829">
    <property type="entry name" value="Calcium-dependent phosphotriesterase"/>
    <property type="match status" value="1"/>
</dbReference>
<dbReference type="EMBL" id="BAABFX010000020">
    <property type="protein sequence ID" value="GAA4392729.1"/>
    <property type="molecule type" value="Genomic_DNA"/>
</dbReference>
<dbReference type="Gene3D" id="2.130.10.10">
    <property type="entry name" value="YVTN repeat-like/Quinoprotein amine dehydrogenase"/>
    <property type="match status" value="1"/>
</dbReference>
<evidence type="ECO:0008006" key="4">
    <source>
        <dbReference type="Google" id="ProtNLM"/>
    </source>
</evidence>
<gene>
    <name evidence="2" type="ORF">GCM10023153_12030</name>
</gene>
<reference evidence="3" key="1">
    <citation type="journal article" date="2019" name="Int. J. Syst. Evol. Microbiol.">
        <title>The Global Catalogue of Microorganisms (GCM) 10K type strain sequencing project: providing services to taxonomists for standard genome sequencing and annotation.</title>
        <authorList>
            <consortium name="The Broad Institute Genomics Platform"/>
            <consortium name="The Broad Institute Genome Sequencing Center for Infectious Disease"/>
            <person name="Wu L."/>
            <person name="Ma J."/>
        </authorList>
    </citation>
    <scope>NUCLEOTIDE SEQUENCE [LARGE SCALE GENOMIC DNA]</scope>
    <source>
        <strain evidence="3">JCM 17738</strain>
    </source>
</reference>
<sequence>MLLTTALAAAFAVAPTGSASAAPFPDTLALPNGWLPEGIATGAGTSVYSGSRADGSVWKGDLRTGEGEVLVDVDGRVAVGIKVDRGLLFVSGGATGDAYVYDADSGAEVAAFDLTDGPAFINDVTVTRDAAWFTNSQAAELYRVALGAGGVPTGAVQTIALAGDWQQVAGFNANGIAATPDGQTLLVINSTTGILYAVDAATGEATAVDAGGALLTQGDGILLQGTTLWVVRNRSNEVVVLRMASDWHAATPVRTITDPDFDVPTTVALQGSRLYAVNARFTTAPTPDTEYDIVLVDGR</sequence>
<evidence type="ECO:0000313" key="2">
    <source>
        <dbReference type="EMBL" id="GAA4392729.1"/>
    </source>
</evidence>
<keyword evidence="3" id="KW-1185">Reference proteome</keyword>
<feature type="chain" id="PRO_5045117314" description="Superoxide dismutase" evidence="1">
    <location>
        <begin position="22"/>
        <end position="299"/>
    </location>
</feature>
<dbReference type="Proteomes" id="UP001500390">
    <property type="component" value="Unassembled WGS sequence"/>
</dbReference>
<keyword evidence="1" id="KW-0732">Signal</keyword>
<organism evidence="2 3">
    <name type="scientific">Ornithinibacter aureus</name>
    <dbReference type="NCBI Taxonomy" id="622664"/>
    <lineage>
        <taxon>Bacteria</taxon>
        <taxon>Bacillati</taxon>
        <taxon>Actinomycetota</taxon>
        <taxon>Actinomycetes</taxon>
        <taxon>Micrococcales</taxon>
        <taxon>Intrasporangiaceae</taxon>
        <taxon>Ornithinibacter</taxon>
    </lineage>
</organism>
<feature type="signal peptide" evidence="1">
    <location>
        <begin position="1"/>
        <end position="21"/>
    </location>
</feature>
<protein>
    <recommendedName>
        <fullName evidence="4">Superoxide dismutase</fullName>
    </recommendedName>
</protein>
<accession>A0ABP8JLU8</accession>
<name>A0ABP8JLU8_9MICO</name>